<dbReference type="Proteomes" id="UP000075346">
    <property type="component" value="Unassembled WGS sequence"/>
</dbReference>
<gene>
    <name evidence="2" type="ORF">ATY37_04150</name>
</gene>
<reference evidence="3" key="1">
    <citation type="submission" date="2015-12" db="EMBL/GenBank/DDBJ databases">
        <authorList>
            <person name="Shamseldin A."/>
            <person name="Moawad H."/>
            <person name="Abd El-Rahim W.M."/>
            <person name="Sadowsky M.J."/>
        </authorList>
    </citation>
    <scope>NUCLEOTIDE SEQUENCE [LARGE SCALE GENOMIC DNA]</scope>
    <source>
        <strain evidence="3">2538-88</strain>
    </source>
</reference>
<evidence type="ECO:0008006" key="4">
    <source>
        <dbReference type="Google" id="ProtNLM"/>
    </source>
</evidence>
<evidence type="ECO:0000313" key="3">
    <source>
        <dbReference type="Proteomes" id="UP000075346"/>
    </source>
</evidence>
<proteinExistence type="predicted"/>
<organism evidence="2 3">
    <name type="scientific">Vibrio cidicii</name>
    <dbReference type="NCBI Taxonomy" id="1763883"/>
    <lineage>
        <taxon>Bacteria</taxon>
        <taxon>Pseudomonadati</taxon>
        <taxon>Pseudomonadota</taxon>
        <taxon>Gammaproteobacteria</taxon>
        <taxon>Vibrionales</taxon>
        <taxon>Vibrionaceae</taxon>
        <taxon>Vibrio</taxon>
    </lineage>
</organism>
<evidence type="ECO:0000256" key="1">
    <source>
        <dbReference type="SAM" id="MobiDB-lite"/>
    </source>
</evidence>
<comment type="caution">
    <text evidence="2">The sequence shown here is derived from an EMBL/GenBank/DDBJ whole genome shotgun (WGS) entry which is preliminary data.</text>
</comment>
<protein>
    <recommendedName>
        <fullName evidence="4">DUF2997 domain-containing protein</fullName>
    </recommendedName>
</protein>
<sequence length="69" mass="7525">MPEQKITLTIDDDGAISAKTSGFKGESCLEALDELLNLNGVVSSVKKTDEYHQQQTQQTNRAQSLKGKS</sequence>
<dbReference type="AlphaFoldDB" id="A0A151KY57"/>
<name>A0A151KY57_9VIBR</name>
<dbReference type="InterPro" id="IPR021375">
    <property type="entry name" value="DUF2997"/>
</dbReference>
<feature type="region of interest" description="Disordered" evidence="1">
    <location>
        <begin position="49"/>
        <end position="69"/>
    </location>
</feature>
<evidence type="ECO:0000313" key="2">
    <source>
        <dbReference type="EMBL" id="KYN88443.1"/>
    </source>
</evidence>
<dbReference type="EMBL" id="LOBR01000036">
    <property type="protein sequence ID" value="KYN88443.1"/>
    <property type="molecule type" value="Genomic_DNA"/>
</dbReference>
<dbReference type="RefSeq" id="WP_045570575.1">
    <property type="nucleotide sequence ID" value="NZ_LOBR01000036.1"/>
</dbReference>
<accession>A0A151KY57</accession>
<dbReference type="Pfam" id="PF11211">
    <property type="entry name" value="DUF2997"/>
    <property type="match status" value="1"/>
</dbReference>